<sequence length="1161" mass="133294">MTKKLKMNKEALKEILQAGYDRNTWKTVLLALFGNDRVAFYAHPQAIDLHNNDIAQSLHRWGEIMLDDDEETLQLYEVTLHNDTKIERSRIKVNQLIAHHVRTSASPNVLVSFSHNPEVANPKWRLSFVGNTEHYNEDGDLVSQQTQAKRYTYVFGTQDTHKTAIERLLTLTGEIPTLAAVFRAFSVEKLSKDFFKEYLSHYEAFVNDLTTRNKKQKVFKGKAADKAMRDFCKKLLGRVVFLYFIQKKGWLGVPHQGDPEEGYREGRGDLAFMQTYFAQVQTKGEAAKFYESYLTRLFFDTLSSPRSNQQPLTMPDGSQCWLPYLNGGLFDEENKDYRQLNFDPELFVALFGFFERYNFTVAENNPDEQEVAVDPEMLGNIFENLLEDNKDKGTFYTPKAIVSYMTQESLLQYLQTHLNTPNKAALEQLVRHKSQGNTSETQKYLRKHAKQIKELLDVVTICDPAIGSGAFPMGILHEILEIKTTLDWTLDRAAEKKAILQRNIYGVDIEQGAIDIARLRFWLSIIIEEEVPTPLPNLDYKIMQGNSLLQSFEGVDLSFDDKIIKGQKVMGFNNQQKSELQKLTKDYYSASNAVSKRELKTKIDAKIKGHIKSKFEKKQKSLSTLKAKAVAKVMANKAAKTDSNAVKKRKAKALAKAEKEVATLQQQLADTIDKLKRLHTAPTTANKPYFLWKLFFQEVFAQGGFDIVLGNPPYIQLQKIKEQAAQLANENYQTFSKSADIYCLFYEKGFGLLKEHGVLSFITANKWMRAKFGKEFRVWLKTVKIEKLIDFGDLPVFTQVITYPCIFQISKNTPQNIFKGINVETLDYESLHEYIDEHVFDIDASLLNEQGWVLTSKITQNLIAKIKSQGVTLKEWDMPIYRGLITGLNEAFVIDEATKNSLITKDAKSSERIKPFLEGKQIKRYKQPTNPKHLILFPKGWTNEQGEFKNEEDAWTWLKDNYSSLSTHLNTFREKAKKRGDKGNYWWELRACAYYEEFEKPKLIYPNICKQPEFTYDLQKFYTNQKCFIISKDDKYLLTVLNSQVINFLFKNILPKLQGGFYEPSYVFLKDFPIPQIPEAEQAPFVAKAEQILAAKAAGQDTTALEAEVDLMVYCLYGLGYREVKIVDPNFALSKDAYQYCVQAFAKGAVEELGGKHLSGL</sequence>
<organism evidence="11 12">
    <name type="scientific">Microscilla marina ATCC 23134</name>
    <dbReference type="NCBI Taxonomy" id="313606"/>
    <lineage>
        <taxon>Bacteria</taxon>
        <taxon>Pseudomonadati</taxon>
        <taxon>Bacteroidota</taxon>
        <taxon>Cytophagia</taxon>
        <taxon>Cytophagales</taxon>
        <taxon>Microscillaceae</taxon>
        <taxon>Microscilla</taxon>
    </lineage>
</organism>
<dbReference type="GO" id="GO:0032259">
    <property type="term" value="P:methylation"/>
    <property type="evidence" value="ECO:0007669"/>
    <property type="project" value="UniProtKB-KW"/>
</dbReference>
<dbReference type="Proteomes" id="UP000004095">
    <property type="component" value="Unassembled WGS sequence"/>
</dbReference>
<dbReference type="InterPro" id="IPR029063">
    <property type="entry name" value="SAM-dependent_MTases_sf"/>
</dbReference>
<keyword evidence="12" id="KW-1185">Reference proteome</keyword>
<evidence type="ECO:0000313" key="11">
    <source>
        <dbReference type="EMBL" id="EAY25287.1"/>
    </source>
</evidence>
<protein>
    <recommendedName>
        <fullName evidence="1">site-specific DNA-methyltransferase (adenine-specific)</fullName>
        <ecNumber evidence="1">2.1.1.72</ecNumber>
    </recommendedName>
</protein>
<evidence type="ECO:0000259" key="10">
    <source>
        <dbReference type="Pfam" id="PF12950"/>
    </source>
</evidence>
<dbReference type="GO" id="GO:0003677">
    <property type="term" value="F:DNA binding"/>
    <property type="evidence" value="ECO:0007669"/>
    <property type="project" value="UniProtKB-KW"/>
</dbReference>
<dbReference type="AlphaFoldDB" id="A1ZWE7"/>
<evidence type="ECO:0000256" key="6">
    <source>
        <dbReference type="ARBA" id="ARBA00023125"/>
    </source>
</evidence>
<comment type="catalytic activity">
    <reaction evidence="7">
        <text>a 2'-deoxyadenosine in DNA + S-adenosyl-L-methionine = an N(6)-methyl-2'-deoxyadenosine in DNA + S-adenosyl-L-homocysteine + H(+)</text>
        <dbReference type="Rhea" id="RHEA:15197"/>
        <dbReference type="Rhea" id="RHEA-COMP:12418"/>
        <dbReference type="Rhea" id="RHEA-COMP:12419"/>
        <dbReference type="ChEBI" id="CHEBI:15378"/>
        <dbReference type="ChEBI" id="CHEBI:57856"/>
        <dbReference type="ChEBI" id="CHEBI:59789"/>
        <dbReference type="ChEBI" id="CHEBI:90615"/>
        <dbReference type="ChEBI" id="CHEBI:90616"/>
        <dbReference type="EC" id="2.1.1.72"/>
    </reaction>
</comment>
<proteinExistence type="predicted"/>
<keyword evidence="3" id="KW-0808">Transferase</keyword>
<dbReference type="InterPro" id="IPR025931">
    <property type="entry name" value="TaqI_C"/>
</dbReference>
<dbReference type="GO" id="GO:0009007">
    <property type="term" value="F:site-specific DNA-methyltransferase (adenine-specific) activity"/>
    <property type="evidence" value="ECO:0007669"/>
    <property type="project" value="UniProtKB-EC"/>
</dbReference>
<dbReference type="PANTHER" id="PTHR33841:SF1">
    <property type="entry name" value="DNA METHYLTRANSFERASE A"/>
    <property type="match status" value="1"/>
</dbReference>
<gene>
    <name evidence="11" type="ORF">M23134_02757</name>
</gene>
<dbReference type="EMBL" id="AAWS01000051">
    <property type="protein sequence ID" value="EAY25287.1"/>
    <property type="molecule type" value="Genomic_DNA"/>
</dbReference>
<reference evidence="11 12" key="1">
    <citation type="submission" date="2007-01" db="EMBL/GenBank/DDBJ databases">
        <authorList>
            <person name="Haygood M."/>
            <person name="Podell S."/>
            <person name="Anderson C."/>
            <person name="Hopkinson B."/>
            <person name="Roe K."/>
            <person name="Barbeau K."/>
            <person name="Gaasterland T."/>
            <person name="Ferriera S."/>
            <person name="Johnson J."/>
            <person name="Kravitz S."/>
            <person name="Beeson K."/>
            <person name="Sutton G."/>
            <person name="Rogers Y.-H."/>
            <person name="Friedman R."/>
            <person name="Frazier M."/>
            <person name="Venter J.C."/>
        </authorList>
    </citation>
    <scope>NUCLEOTIDE SEQUENCE [LARGE SCALE GENOMIC DNA]</scope>
    <source>
        <strain evidence="11 12">ATCC 23134</strain>
    </source>
</reference>
<evidence type="ECO:0000256" key="1">
    <source>
        <dbReference type="ARBA" id="ARBA00011900"/>
    </source>
</evidence>
<dbReference type="SUPFAM" id="SSF53335">
    <property type="entry name" value="S-adenosyl-L-methionine-dependent methyltransferases"/>
    <property type="match status" value="1"/>
</dbReference>
<dbReference type="EC" id="2.1.1.72" evidence="1"/>
<evidence type="ECO:0000256" key="2">
    <source>
        <dbReference type="ARBA" id="ARBA00022603"/>
    </source>
</evidence>
<dbReference type="GO" id="GO:0009307">
    <property type="term" value="P:DNA restriction-modification system"/>
    <property type="evidence" value="ECO:0007669"/>
    <property type="project" value="UniProtKB-KW"/>
</dbReference>
<evidence type="ECO:0000313" key="12">
    <source>
        <dbReference type="Proteomes" id="UP000004095"/>
    </source>
</evidence>
<dbReference type="Gene3D" id="3.40.50.150">
    <property type="entry name" value="Vaccinia Virus protein VP39"/>
    <property type="match status" value="2"/>
</dbReference>
<comment type="caution">
    <text evidence="11">The sequence shown here is derived from an EMBL/GenBank/DDBJ whole genome shotgun (WGS) entry which is preliminary data.</text>
</comment>
<feature type="domain" description="TaqI-like C-terminal specificity" evidence="10">
    <location>
        <begin position="914"/>
        <end position="1074"/>
    </location>
</feature>
<evidence type="ECO:0000259" key="9">
    <source>
        <dbReference type="Pfam" id="PF07669"/>
    </source>
</evidence>
<dbReference type="InterPro" id="IPR011639">
    <property type="entry name" value="MethylTrfase_TaqI-like_dom"/>
</dbReference>
<evidence type="ECO:0000256" key="4">
    <source>
        <dbReference type="ARBA" id="ARBA00022691"/>
    </source>
</evidence>
<feature type="coiled-coil region" evidence="8">
    <location>
        <begin position="647"/>
        <end position="681"/>
    </location>
</feature>
<evidence type="ECO:0000256" key="7">
    <source>
        <dbReference type="ARBA" id="ARBA00047942"/>
    </source>
</evidence>
<dbReference type="eggNOG" id="COG1002">
    <property type="taxonomic scope" value="Bacteria"/>
</dbReference>
<evidence type="ECO:0000256" key="5">
    <source>
        <dbReference type="ARBA" id="ARBA00022747"/>
    </source>
</evidence>
<dbReference type="Pfam" id="PF07669">
    <property type="entry name" value="Eco57I"/>
    <property type="match status" value="1"/>
</dbReference>
<name>A1ZWE7_MICM2</name>
<feature type="domain" description="Type II methyltransferase M.TaqI-like" evidence="9">
    <location>
        <begin position="503"/>
        <end position="797"/>
    </location>
</feature>
<dbReference type="PANTHER" id="PTHR33841">
    <property type="entry name" value="DNA METHYLTRANSFERASE YEEA-RELATED"/>
    <property type="match status" value="1"/>
</dbReference>
<dbReference type="eggNOG" id="COG0827">
    <property type="taxonomic scope" value="Bacteria"/>
</dbReference>
<keyword evidence="5" id="KW-0680">Restriction system</keyword>
<accession>A1ZWE7</accession>
<dbReference type="InterPro" id="IPR050953">
    <property type="entry name" value="N4_N6_ade-DNA_methylase"/>
</dbReference>
<keyword evidence="8" id="KW-0175">Coiled coil</keyword>
<keyword evidence="2 11" id="KW-0489">Methyltransferase</keyword>
<dbReference type="PRINTS" id="PR00507">
    <property type="entry name" value="N12N6MTFRASE"/>
</dbReference>
<dbReference type="Pfam" id="PF12950">
    <property type="entry name" value="TaqI_C"/>
    <property type="match status" value="1"/>
</dbReference>
<dbReference type="InterPro" id="IPR002052">
    <property type="entry name" value="DNA_methylase_N6_adenine_CS"/>
</dbReference>
<keyword evidence="6" id="KW-0238">DNA-binding</keyword>
<dbReference type="PROSITE" id="PS00092">
    <property type="entry name" value="N6_MTASE"/>
    <property type="match status" value="1"/>
</dbReference>
<evidence type="ECO:0000256" key="8">
    <source>
        <dbReference type="SAM" id="Coils"/>
    </source>
</evidence>
<evidence type="ECO:0000256" key="3">
    <source>
        <dbReference type="ARBA" id="ARBA00022679"/>
    </source>
</evidence>
<keyword evidence="4" id="KW-0949">S-adenosyl-L-methionine</keyword>